<reference evidence="2" key="4">
    <citation type="submission" date="2025-09" db="UniProtKB">
        <authorList>
            <consortium name="Ensembl"/>
        </authorList>
    </citation>
    <scope>IDENTIFICATION</scope>
    <source>
        <strain evidence="2">JP 163 A</strain>
    </source>
</reference>
<dbReference type="AlphaFoldDB" id="A0A3B5QMV8"/>
<accession>A0A3B5QMV8</accession>
<protein>
    <submittedName>
        <fullName evidence="2">Uncharacterized protein</fullName>
    </submittedName>
</protein>
<proteinExistence type="predicted"/>
<reference evidence="3" key="2">
    <citation type="journal article" date="2013" name="Nat. Genet.">
        <title>The genome of the platyfish, Xiphophorus maculatus, provides insights into evolutionary adaptation and several complex traits.</title>
        <authorList>
            <person name="Schartl M."/>
            <person name="Walter R.B."/>
            <person name="Shen Y."/>
            <person name="Garcia T."/>
            <person name="Catchen J."/>
            <person name="Amores A."/>
            <person name="Braasch I."/>
            <person name="Chalopin D."/>
            <person name="Volff J.N."/>
            <person name="Lesch K.P."/>
            <person name="Bisazza A."/>
            <person name="Minx P."/>
            <person name="Hillier L."/>
            <person name="Wilson R.K."/>
            <person name="Fuerstenberg S."/>
            <person name="Boore J."/>
            <person name="Searle S."/>
            <person name="Postlethwait J.H."/>
            <person name="Warren W.C."/>
        </authorList>
    </citation>
    <scope>NUCLEOTIDE SEQUENCE [LARGE SCALE GENOMIC DNA]</scope>
    <source>
        <strain evidence="3">JP 163 A</strain>
    </source>
</reference>
<evidence type="ECO:0000256" key="1">
    <source>
        <dbReference type="SAM" id="MobiDB-lite"/>
    </source>
</evidence>
<dbReference type="InParanoid" id="A0A3B5QMV8"/>
<reference evidence="2" key="3">
    <citation type="submission" date="2025-08" db="UniProtKB">
        <authorList>
            <consortium name="Ensembl"/>
        </authorList>
    </citation>
    <scope>IDENTIFICATION</scope>
    <source>
        <strain evidence="2">JP 163 A</strain>
    </source>
</reference>
<feature type="region of interest" description="Disordered" evidence="1">
    <location>
        <begin position="1"/>
        <end position="23"/>
    </location>
</feature>
<reference evidence="3" key="1">
    <citation type="submission" date="2012-01" db="EMBL/GenBank/DDBJ databases">
        <authorList>
            <person name="Walter R."/>
            <person name="Schartl M."/>
            <person name="Warren W."/>
        </authorList>
    </citation>
    <scope>NUCLEOTIDE SEQUENCE [LARGE SCALE GENOMIC DNA]</scope>
    <source>
        <strain evidence="3">JP 163 A</strain>
    </source>
</reference>
<sequence>MNAPDNRLQKQLNPPPPKKNTINHTQILHRNASYELLEKNINRFLFCSHNVSTNFSLGATTKTLGGQ</sequence>
<name>A0A3B5QMV8_XIPMA</name>
<dbReference type="Ensembl" id="ENSXMAT00000041978.1">
    <property type="protein sequence ID" value="ENSXMAP00000032026.1"/>
    <property type="gene ID" value="ENSXMAG00000022503.1"/>
</dbReference>
<keyword evidence="3" id="KW-1185">Reference proteome</keyword>
<evidence type="ECO:0000313" key="3">
    <source>
        <dbReference type="Proteomes" id="UP000002852"/>
    </source>
</evidence>
<organism evidence="2 3">
    <name type="scientific">Xiphophorus maculatus</name>
    <name type="common">Southern platyfish</name>
    <name type="synonym">Platypoecilus maculatus</name>
    <dbReference type="NCBI Taxonomy" id="8083"/>
    <lineage>
        <taxon>Eukaryota</taxon>
        <taxon>Metazoa</taxon>
        <taxon>Chordata</taxon>
        <taxon>Craniata</taxon>
        <taxon>Vertebrata</taxon>
        <taxon>Euteleostomi</taxon>
        <taxon>Actinopterygii</taxon>
        <taxon>Neopterygii</taxon>
        <taxon>Teleostei</taxon>
        <taxon>Neoteleostei</taxon>
        <taxon>Acanthomorphata</taxon>
        <taxon>Ovalentaria</taxon>
        <taxon>Atherinomorphae</taxon>
        <taxon>Cyprinodontiformes</taxon>
        <taxon>Poeciliidae</taxon>
        <taxon>Poeciliinae</taxon>
        <taxon>Xiphophorus</taxon>
    </lineage>
</organism>
<dbReference type="Proteomes" id="UP000002852">
    <property type="component" value="Unassembled WGS sequence"/>
</dbReference>
<evidence type="ECO:0000313" key="2">
    <source>
        <dbReference type="Ensembl" id="ENSXMAP00000032026.1"/>
    </source>
</evidence>